<evidence type="ECO:0000256" key="5">
    <source>
        <dbReference type="ARBA" id="ARBA00023136"/>
    </source>
</evidence>
<accession>A0A316AP99</accession>
<sequence length="496" mass="56160">MKKLDKLILKSFWGPFVITMSVVVFIFLMKIMIFYIDDFVSKDLGFMDYAQLFFYFSLITVPTALPLAMLLSSLMAFGNLGEFFELTAIKSAGISVTRAMLPLFIVAVGISIFSFFFNDRISPWANLKGYSLLYDIKTAKATLKIKEGIFYNDLPGYSIKVDKKLDNGKLIGMVIYKHDQRAYEVGNTQIILADSGRMYSIHNNGYLVIELYNGTMYNDLVNNTNRNTSYVSTATNETRPSNFQRNSFKHYKLVESLASFGVKRTNEDQFKYHEFMKNIADLSKSADSLGGVYKQGTQNLVPNSRNYFTYQYRQPSKVPIEKGKWIDSLLQVSVKDSMKVEIVKNAHSAATSMGSYAESNYSYLQGQLKDANKYKLEIHHKYTQAISCLIMFLIGAPLGAIIKKGGFGVPVLVSIIFFILLYVLTIQGDKFVKDGLLEVAVGAWLANSILLVVGLYFVDRARSDSRLFEKDNYQMVIKKIKGKIASRFQKTTLIQS</sequence>
<feature type="transmembrane region" description="Helical" evidence="6">
    <location>
        <begin position="99"/>
        <end position="117"/>
    </location>
</feature>
<gene>
    <name evidence="7" type="ORF">CLV98_103336</name>
</gene>
<comment type="caution">
    <text evidence="7">The sequence shown here is derived from an EMBL/GenBank/DDBJ whole genome shotgun (WGS) entry which is preliminary data.</text>
</comment>
<dbReference type="Pfam" id="PF03739">
    <property type="entry name" value="LptF_LptG"/>
    <property type="match status" value="1"/>
</dbReference>
<dbReference type="InterPro" id="IPR005495">
    <property type="entry name" value="LptG/LptF_permease"/>
</dbReference>
<feature type="transmembrane region" description="Helical" evidence="6">
    <location>
        <begin position="382"/>
        <end position="402"/>
    </location>
</feature>
<evidence type="ECO:0000256" key="1">
    <source>
        <dbReference type="ARBA" id="ARBA00004651"/>
    </source>
</evidence>
<feature type="transmembrane region" description="Helical" evidence="6">
    <location>
        <begin position="53"/>
        <end position="78"/>
    </location>
</feature>
<keyword evidence="3 6" id="KW-0812">Transmembrane</keyword>
<dbReference type="GO" id="GO:0043190">
    <property type="term" value="C:ATP-binding cassette (ABC) transporter complex"/>
    <property type="evidence" value="ECO:0007669"/>
    <property type="project" value="TreeGrafter"/>
</dbReference>
<evidence type="ECO:0000313" key="7">
    <source>
        <dbReference type="EMBL" id="PWJ58964.1"/>
    </source>
</evidence>
<dbReference type="AlphaFoldDB" id="A0A316AP99"/>
<dbReference type="Proteomes" id="UP000245880">
    <property type="component" value="Unassembled WGS sequence"/>
</dbReference>
<dbReference type="RefSeq" id="WP_109673880.1">
    <property type="nucleotide sequence ID" value="NZ_QGDT01000003.1"/>
</dbReference>
<keyword evidence="8" id="KW-1185">Reference proteome</keyword>
<dbReference type="PANTHER" id="PTHR33529">
    <property type="entry name" value="SLR0882 PROTEIN-RELATED"/>
    <property type="match status" value="1"/>
</dbReference>
<evidence type="ECO:0000256" key="4">
    <source>
        <dbReference type="ARBA" id="ARBA00022989"/>
    </source>
</evidence>
<comment type="subcellular location">
    <subcellularLocation>
        <location evidence="1">Cell membrane</location>
        <topology evidence="1">Multi-pass membrane protein</topology>
    </subcellularLocation>
</comment>
<dbReference type="OrthoDB" id="1096108at2"/>
<dbReference type="GO" id="GO:0015920">
    <property type="term" value="P:lipopolysaccharide transport"/>
    <property type="evidence" value="ECO:0007669"/>
    <property type="project" value="TreeGrafter"/>
</dbReference>
<name>A0A316AP99_9BACT</name>
<evidence type="ECO:0000256" key="2">
    <source>
        <dbReference type="ARBA" id="ARBA00022475"/>
    </source>
</evidence>
<proteinExistence type="predicted"/>
<protein>
    <submittedName>
        <fullName evidence="7">Lipopolysaccharide export system permease protein</fullName>
    </submittedName>
</protein>
<organism evidence="7 8">
    <name type="scientific">Dyadobacter jejuensis</name>
    <dbReference type="NCBI Taxonomy" id="1082580"/>
    <lineage>
        <taxon>Bacteria</taxon>
        <taxon>Pseudomonadati</taxon>
        <taxon>Bacteroidota</taxon>
        <taxon>Cytophagia</taxon>
        <taxon>Cytophagales</taxon>
        <taxon>Spirosomataceae</taxon>
        <taxon>Dyadobacter</taxon>
    </lineage>
</organism>
<feature type="transmembrane region" description="Helical" evidence="6">
    <location>
        <begin position="12"/>
        <end position="33"/>
    </location>
</feature>
<dbReference type="EMBL" id="QGDT01000003">
    <property type="protein sequence ID" value="PWJ58964.1"/>
    <property type="molecule type" value="Genomic_DNA"/>
</dbReference>
<keyword evidence="4 6" id="KW-1133">Transmembrane helix</keyword>
<evidence type="ECO:0000256" key="6">
    <source>
        <dbReference type="SAM" id="Phobius"/>
    </source>
</evidence>
<reference evidence="7 8" key="1">
    <citation type="submission" date="2018-03" db="EMBL/GenBank/DDBJ databases">
        <title>Genomic Encyclopedia of Archaeal and Bacterial Type Strains, Phase II (KMG-II): from individual species to whole genera.</title>
        <authorList>
            <person name="Goeker M."/>
        </authorList>
    </citation>
    <scope>NUCLEOTIDE SEQUENCE [LARGE SCALE GENOMIC DNA]</scope>
    <source>
        <strain evidence="7 8">DSM 100346</strain>
    </source>
</reference>
<keyword evidence="2" id="KW-1003">Cell membrane</keyword>
<keyword evidence="5 6" id="KW-0472">Membrane</keyword>
<dbReference type="PANTHER" id="PTHR33529:SF6">
    <property type="entry name" value="YJGP_YJGQ FAMILY PERMEASE"/>
    <property type="match status" value="1"/>
</dbReference>
<feature type="transmembrane region" description="Helical" evidence="6">
    <location>
        <begin position="439"/>
        <end position="458"/>
    </location>
</feature>
<evidence type="ECO:0000313" key="8">
    <source>
        <dbReference type="Proteomes" id="UP000245880"/>
    </source>
</evidence>
<feature type="transmembrane region" description="Helical" evidence="6">
    <location>
        <begin position="409"/>
        <end position="427"/>
    </location>
</feature>
<evidence type="ECO:0000256" key="3">
    <source>
        <dbReference type="ARBA" id="ARBA00022692"/>
    </source>
</evidence>